<evidence type="ECO:0000256" key="6">
    <source>
        <dbReference type="ARBA" id="ARBA00023136"/>
    </source>
</evidence>
<evidence type="ECO:0000256" key="5">
    <source>
        <dbReference type="ARBA" id="ARBA00022989"/>
    </source>
</evidence>
<comment type="similarity">
    <text evidence="2">Belongs to the CPA3 antiporters (TC 2.A.63) subunit B family.</text>
</comment>
<evidence type="ECO:0000256" key="3">
    <source>
        <dbReference type="ARBA" id="ARBA00022475"/>
    </source>
</evidence>
<keyword evidence="4 7" id="KW-0812">Transmembrane</keyword>
<comment type="caution">
    <text evidence="9">The sequence shown here is derived from an EMBL/GenBank/DDBJ whole genome shotgun (WGS) entry which is preliminary data.</text>
</comment>
<protein>
    <submittedName>
        <fullName evidence="9">MnhB domain-containing protein</fullName>
    </submittedName>
</protein>
<feature type="domain" description="Na+/H+ antiporter MnhB subunit-related protein" evidence="8">
    <location>
        <begin position="36"/>
        <end position="96"/>
    </location>
</feature>
<keyword evidence="10" id="KW-1185">Reference proteome</keyword>
<gene>
    <name evidence="9" type="ORF">ABQG75_22570</name>
</gene>
<dbReference type="PANTHER" id="PTHR33932:SF4">
    <property type="entry name" value="NA(+)_H(+) ANTIPORTER SUBUNIT B"/>
    <property type="match status" value="1"/>
</dbReference>
<evidence type="ECO:0000313" key="9">
    <source>
        <dbReference type="EMBL" id="MER0128471.1"/>
    </source>
</evidence>
<keyword evidence="6 7" id="KW-0472">Membrane</keyword>
<keyword evidence="5 7" id="KW-1133">Transmembrane helix</keyword>
<name>A0ABV1PUF4_9ENTR</name>
<feature type="non-terminal residue" evidence="9">
    <location>
        <position position="1"/>
    </location>
</feature>
<feature type="transmembrane region" description="Helical" evidence="7">
    <location>
        <begin position="35"/>
        <end position="57"/>
    </location>
</feature>
<feature type="transmembrane region" description="Helical" evidence="7">
    <location>
        <begin position="64"/>
        <end position="84"/>
    </location>
</feature>
<dbReference type="EMBL" id="JBEHGX010000210">
    <property type="protein sequence ID" value="MER0128471.1"/>
    <property type="molecule type" value="Genomic_DNA"/>
</dbReference>
<evidence type="ECO:0000256" key="7">
    <source>
        <dbReference type="SAM" id="Phobius"/>
    </source>
</evidence>
<accession>A0ABV1PUF4</accession>
<sequence length="102" mass="11080">LGIAAIGALCLMDGMRVHGTTMTQGLTYRFNPSPLMFRITASWVLPLALVVSVYIFMRGHNYPGGGFIAGLITSMALIIQYIALGQDQAEQTLKAQSGRLYE</sequence>
<comment type="subcellular location">
    <subcellularLocation>
        <location evidence="1">Cell membrane</location>
        <topology evidence="1">Multi-pass membrane protein</topology>
    </subcellularLocation>
</comment>
<dbReference type="Pfam" id="PF04039">
    <property type="entry name" value="MnhB"/>
    <property type="match status" value="1"/>
</dbReference>
<dbReference type="Proteomes" id="UP001447374">
    <property type="component" value="Unassembled WGS sequence"/>
</dbReference>
<feature type="non-terminal residue" evidence="9">
    <location>
        <position position="102"/>
    </location>
</feature>
<evidence type="ECO:0000256" key="4">
    <source>
        <dbReference type="ARBA" id="ARBA00022692"/>
    </source>
</evidence>
<evidence type="ECO:0000256" key="1">
    <source>
        <dbReference type="ARBA" id="ARBA00004651"/>
    </source>
</evidence>
<evidence type="ECO:0000313" key="10">
    <source>
        <dbReference type="Proteomes" id="UP001447374"/>
    </source>
</evidence>
<keyword evidence="3" id="KW-1003">Cell membrane</keyword>
<proteinExistence type="inferred from homology"/>
<evidence type="ECO:0000256" key="2">
    <source>
        <dbReference type="ARBA" id="ARBA00009425"/>
    </source>
</evidence>
<dbReference type="InterPro" id="IPR007182">
    <property type="entry name" value="MnhB"/>
</dbReference>
<dbReference type="PANTHER" id="PTHR33932">
    <property type="entry name" value="NA(+)/H(+) ANTIPORTER SUBUNIT B"/>
    <property type="match status" value="1"/>
</dbReference>
<reference evidence="9 10" key="1">
    <citation type="submission" date="2024-06" db="EMBL/GenBank/DDBJ databases">
        <title>Fanconibacter daqui strain Q02 whole shotgun sequencing project.</title>
        <authorList>
            <person name="Rodrigues J.W.A."/>
            <person name="Viana L.C."/>
            <person name="Vieira E.C."/>
            <person name="Souza F.O.L."/>
            <person name="Alegria O.C."/>
            <person name="Patroca S."/>
            <person name="Cruz A.C.R."/>
            <person name="Nunes A.R.C."/>
        </authorList>
    </citation>
    <scope>NUCLEOTIDE SEQUENCE [LARGE SCALE GENOMIC DNA]</scope>
    <source>
        <strain evidence="9 10">Q02</strain>
    </source>
</reference>
<evidence type="ECO:0000259" key="8">
    <source>
        <dbReference type="Pfam" id="PF04039"/>
    </source>
</evidence>
<dbReference type="RefSeq" id="WP_349951938.1">
    <property type="nucleotide sequence ID" value="NZ_JBEHGX010000210.1"/>
</dbReference>
<organism evidence="9 10">
    <name type="scientific">Franconibacter daqui</name>
    <dbReference type="NCBI Taxonomy" id="2047724"/>
    <lineage>
        <taxon>Bacteria</taxon>
        <taxon>Pseudomonadati</taxon>
        <taxon>Pseudomonadota</taxon>
        <taxon>Gammaproteobacteria</taxon>
        <taxon>Enterobacterales</taxon>
        <taxon>Enterobacteriaceae</taxon>
        <taxon>Franconibacter</taxon>
    </lineage>
</organism>
<dbReference type="InterPro" id="IPR050622">
    <property type="entry name" value="CPA3_antiporter_subunitB"/>
</dbReference>